<dbReference type="EC" id="2.7.13.3" evidence="2"/>
<dbReference type="InterPro" id="IPR000700">
    <property type="entry name" value="PAS-assoc_C"/>
</dbReference>
<evidence type="ECO:0000256" key="1">
    <source>
        <dbReference type="ARBA" id="ARBA00000085"/>
    </source>
</evidence>
<keyword evidence="5" id="KW-0418">Kinase</keyword>
<feature type="domain" description="PAC" evidence="8">
    <location>
        <begin position="178"/>
        <end position="230"/>
    </location>
</feature>
<proteinExistence type="predicted"/>
<gene>
    <name evidence="9" type="ORF">OQ279_16275</name>
</gene>
<dbReference type="InterPro" id="IPR000014">
    <property type="entry name" value="PAS"/>
</dbReference>
<dbReference type="PROSITE" id="PS50109">
    <property type="entry name" value="HIS_KIN"/>
    <property type="match status" value="1"/>
</dbReference>
<dbReference type="SUPFAM" id="SSF55874">
    <property type="entry name" value="ATPase domain of HSP90 chaperone/DNA topoisomerase II/histidine kinase"/>
    <property type="match status" value="1"/>
</dbReference>
<evidence type="ECO:0000259" key="6">
    <source>
        <dbReference type="PROSITE" id="PS50109"/>
    </source>
</evidence>
<name>A0A9X3CZ65_9FLAO</name>
<dbReference type="Proteomes" id="UP001148482">
    <property type="component" value="Unassembled WGS sequence"/>
</dbReference>
<evidence type="ECO:0000313" key="10">
    <source>
        <dbReference type="Proteomes" id="UP001148482"/>
    </source>
</evidence>
<dbReference type="Pfam" id="PF08447">
    <property type="entry name" value="PAS_3"/>
    <property type="match status" value="1"/>
</dbReference>
<protein>
    <recommendedName>
        <fullName evidence="2">histidine kinase</fullName>
        <ecNumber evidence="2">2.7.13.3</ecNumber>
    </recommendedName>
</protein>
<evidence type="ECO:0000259" key="8">
    <source>
        <dbReference type="PROSITE" id="PS50113"/>
    </source>
</evidence>
<evidence type="ECO:0000256" key="4">
    <source>
        <dbReference type="ARBA" id="ARBA00022679"/>
    </source>
</evidence>
<dbReference type="NCBIfam" id="TIGR00229">
    <property type="entry name" value="sensory_box"/>
    <property type="match status" value="2"/>
</dbReference>
<dbReference type="InterPro" id="IPR035965">
    <property type="entry name" value="PAS-like_dom_sf"/>
</dbReference>
<dbReference type="InterPro" id="IPR001610">
    <property type="entry name" value="PAC"/>
</dbReference>
<keyword evidence="10" id="KW-1185">Reference proteome</keyword>
<dbReference type="SMART" id="SM00091">
    <property type="entry name" value="PAS"/>
    <property type="match status" value="2"/>
</dbReference>
<dbReference type="Gene3D" id="3.30.450.20">
    <property type="entry name" value="PAS domain"/>
    <property type="match status" value="2"/>
</dbReference>
<dbReference type="SUPFAM" id="SSF55785">
    <property type="entry name" value="PYP-like sensor domain (PAS domain)"/>
    <property type="match status" value="2"/>
</dbReference>
<evidence type="ECO:0000259" key="7">
    <source>
        <dbReference type="PROSITE" id="PS50112"/>
    </source>
</evidence>
<dbReference type="InterPro" id="IPR013655">
    <property type="entry name" value="PAS_fold_3"/>
</dbReference>
<dbReference type="SMART" id="SM00086">
    <property type="entry name" value="PAC"/>
    <property type="match status" value="2"/>
</dbReference>
<dbReference type="InterPro" id="IPR052162">
    <property type="entry name" value="Sensor_kinase/Photoreceptor"/>
</dbReference>
<organism evidence="9 10">
    <name type="scientific">Salinimicrobium profundisediminis</name>
    <dbReference type="NCBI Taxonomy" id="2994553"/>
    <lineage>
        <taxon>Bacteria</taxon>
        <taxon>Pseudomonadati</taxon>
        <taxon>Bacteroidota</taxon>
        <taxon>Flavobacteriia</taxon>
        <taxon>Flavobacteriales</taxon>
        <taxon>Flavobacteriaceae</taxon>
        <taxon>Salinimicrobium</taxon>
    </lineage>
</organism>
<dbReference type="PRINTS" id="PR00344">
    <property type="entry name" value="BCTRLSENSOR"/>
</dbReference>
<dbReference type="RefSeq" id="WP_266071109.1">
    <property type="nucleotide sequence ID" value="NZ_JAPJDA010000034.1"/>
</dbReference>
<dbReference type="InterPro" id="IPR004358">
    <property type="entry name" value="Sig_transdc_His_kin-like_C"/>
</dbReference>
<dbReference type="PROSITE" id="PS50113">
    <property type="entry name" value="PAC"/>
    <property type="match status" value="2"/>
</dbReference>
<evidence type="ECO:0000313" key="9">
    <source>
        <dbReference type="EMBL" id="MCX2839702.1"/>
    </source>
</evidence>
<dbReference type="AlphaFoldDB" id="A0A9X3CZ65"/>
<keyword evidence="4" id="KW-0808">Transferase</keyword>
<reference evidence="9" key="1">
    <citation type="submission" date="2022-11" db="EMBL/GenBank/DDBJ databases">
        <title>Salinimicrobium profundisediminis sp. nov., isolated from deep-sea sediment of the Mariana Trench.</title>
        <authorList>
            <person name="Fu H."/>
        </authorList>
    </citation>
    <scope>NUCLEOTIDE SEQUENCE</scope>
    <source>
        <strain evidence="9">MT39</strain>
    </source>
</reference>
<evidence type="ECO:0000256" key="5">
    <source>
        <dbReference type="ARBA" id="ARBA00022777"/>
    </source>
</evidence>
<accession>A0A9X3CZ65</accession>
<feature type="domain" description="PAC" evidence="8">
    <location>
        <begin position="320"/>
        <end position="371"/>
    </location>
</feature>
<dbReference type="GO" id="GO:0004673">
    <property type="term" value="F:protein histidine kinase activity"/>
    <property type="evidence" value="ECO:0007669"/>
    <property type="project" value="UniProtKB-EC"/>
</dbReference>
<dbReference type="EMBL" id="JAPJDA010000034">
    <property type="protein sequence ID" value="MCX2839702.1"/>
    <property type="molecule type" value="Genomic_DNA"/>
</dbReference>
<dbReference type="PROSITE" id="PS50112">
    <property type="entry name" value="PAS"/>
    <property type="match status" value="2"/>
</dbReference>
<dbReference type="PANTHER" id="PTHR43304">
    <property type="entry name" value="PHYTOCHROME-LIKE PROTEIN CPH1"/>
    <property type="match status" value="1"/>
</dbReference>
<dbReference type="InterPro" id="IPR005467">
    <property type="entry name" value="His_kinase_dom"/>
</dbReference>
<sequence length="606" mass="69010">MQTLDLRDKPDEILKWNKIIAPEDLNIFSELQDLQNYAKGEFKGVLRLRHFKGYILTMDFFSYLTKDEKGEDLVLIAFRRKNFSSEEISELQLIKERGENDRINRQVFEGSFKNAAIGMALLDPTGRWIEVNERLCQIVGYSPEELQQLTFQDITHPDDLEADLSLLNELVEGKREFYQMEKRYFHKNGNLVYIILSVSLVRDSTGQPLYFISQITDATALKETQKELGKALSDLENILEASSQVSIIGFDRNGIISSFNKGAENLLKFTREEVIGKLPYAALHLEQEIQERRNELLDFPDENPGLTDILKFLADHGLPHTREWSFKAKGGKEMPVQVTITPIEKNHQITGYLSVATDIKELKRAQKEISSILHITQEQNSRLKNFANIVSHNLRNHSANFKNLLNLYLEEIPQHGENEIVQMLLMASGQLEDTIYDLEKIVTSNKSTHEDLECLNLNNAVEKVIKSVHPLLADTETVVLNNIPRDLKVMALPAYLDSIILNLTTNAIKYRETGRKSYIKFSALRDPEKVVIKIEDNGVGIDMNKFGDKIFGMYKTFHGNEDARGIGLFITKNQVETMGGRISVFSVPGEGTVFEITLKRGDKIGG</sequence>
<feature type="domain" description="PAS" evidence="7">
    <location>
        <begin position="104"/>
        <end position="174"/>
    </location>
</feature>
<dbReference type="CDD" id="cd00130">
    <property type="entry name" value="PAS"/>
    <property type="match status" value="2"/>
</dbReference>
<feature type="domain" description="PAS" evidence="7">
    <location>
        <begin position="231"/>
        <end position="277"/>
    </location>
</feature>
<feature type="domain" description="Histidine kinase" evidence="6">
    <location>
        <begin position="389"/>
        <end position="602"/>
    </location>
</feature>
<dbReference type="SMART" id="SM00387">
    <property type="entry name" value="HATPase_c"/>
    <property type="match status" value="1"/>
</dbReference>
<dbReference type="InterPro" id="IPR036890">
    <property type="entry name" value="HATPase_C_sf"/>
</dbReference>
<keyword evidence="3" id="KW-0597">Phosphoprotein</keyword>
<dbReference type="Pfam" id="PF13426">
    <property type="entry name" value="PAS_9"/>
    <property type="match status" value="1"/>
</dbReference>
<comment type="catalytic activity">
    <reaction evidence="1">
        <text>ATP + protein L-histidine = ADP + protein N-phospho-L-histidine.</text>
        <dbReference type="EC" id="2.7.13.3"/>
    </reaction>
</comment>
<comment type="caution">
    <text evidence="9">The sequence shown here is derived from an EMBL/GenBank/DDBJ whole genome shotgun (WGS) entry which is preliminary data.</text>
</comment>
<dbReference type="Pfam" id="PF02518">
    <property type="entry name" value="HATPase_c"/>
    <property type="match status" value="1"/>
</dbReference>
<dbReference type="PANTHER" id="PTHR43304:SF1">
    <property type="entry name" value="PAC DOMAIN-CONTAINING PROTEIN"/>
    <property type="match status" value="1"/>
</dbReference>
<dbReference type="Gene3D" id="3.30.565.10">
    <property type="entry name" value="Histidine kinase-like ATPase, C-terminal domain"/>
    <property type="match status" value="1"/>
</dbReference>
<evidence type="ECO:0000256" key="3">
    <source>
        <dbReference type="ARBA" id="ARBA00022553"/>
    </source>
</evidence>
<evidence type="ECO:0000256" key="2">
    <source>
        <dbReference type="ARBA" id="ARBA00012438"/>
    </source>
</evidence>
<dbReference type="InterPro" id="IPR003594">
    <property type="entry name" value="HATPase_dom"/>
</dbReference>